<sequence length="206" mass="22685">MRSHLTRSSSSARQVGGTLQKQEQDMEVDGEDAAGEDDDDTDSMMEMLAVLQEFQKRKASKSSARSVAFQKEKDALFATARKKAEDTSCQLPDSDKARVLVSELKAKEFSQEGALNELKILLGSQDECVQNLLGHLNGLIEDLSHRRAAQINEASAMLEAQAAAREKSRKRLCGLANARMTENMENQKIAADATALIKHYKSLLLS</sequence>
<feature type="compositionally biased region" description="Acidic residues" evidence="1">
    <location>
        <begin position="25"/>
        <end position="41"/>
    </location>
</feature>
<evidence type="ECO:0000313" key="2">
    <source>
        <dbReference type="EMBL" id="PIL24300.1"/>
    </source>
</evidence>
<comment type="caution">
    <text evidence="2">The sequence shown here is derived from an EMBL/GenBank/DDBJ whole genome shotgun (WGS) entry which is preliminary data.</text>
</comment>
<dbReference type="OrthoDB" id="3264586at2759"/>
<proteinExistence type="predicted"/>
<organism evidence="2 3">
    <name type="scientific">Ganoderma sinense ZZ0214-1</name>
    <dbReference type="NCBI Taxonomy" id="1077348"/>
    <lineage>
        <taxon>Eukaryota</taxon>
        <taxon>Fungi</taxon>
        <taxon>Dikarya</taxon>
        <taxon>Basidiomycota</taxon>
        <taxon>Agaricomycotina</taxon>
        <taxon>Agaricomycetes</taxon>
        <taxon>Polyporales</taxon>
        <taxon>Polyporaceae</taxon>
        <taxon>Ganoderma</taxon>
    </lineage>
</organism>
<evidence type="ECO:0000313" key="3">
    <source>
        <dbReference type="Proteomes" id="UP000230002"/>
    </source>
</evidence>
<dbReference type="Proteomes" id="UP000230002">
    <property type="component" value="Unassembled WGS sequence"/>
</dbReference>
<protein>
    <submittedName>
        <fullName evidence="2">Uncharacterized protein</fullName>
    </submittedName>
</protein>
<name>A0A2G8RS16_9APHY</name>
<gene>
    <name evidence="2" type="ORF">GSI_14053</name>
</gene>
<feature type="compositionally biased region" description="Polar residues" evidence="1">
    <location>
        <begin position="1"/>
        <end position="21"/>
    </location>
</feature>
<feature type="region of interest" description="Disordered" evidence="1">
    <location>
        <begin position="1"/>
        <end position="41"/>
    </location>
</feature>
<evidence type="ECO:0000256" key="1">
    <source>
        <dbReference type="SAM" id="MobiDB-lite"/>
    </source>
</evidence>
<accession>A0A2G8RS16</accession>
<dbReference type="EMBL" id="AYKW01000067">
    <property type="protein sequence ID" value="PIL24300.1"/>
    <property type="molecule type" value="Genomic_DNA"/>
</dbReference>
<dbReference type="AlphaFoldDB" id="A0A2G8RS16"/>
<keyword evidence="3" id="KW-1185">Reference proteome</keyword>
<reference evidence="2 3" key="1">
    <citation type="journal article" date="2015" name="Sci. Rep.">
        <title>Chromosome-level genome map provides insights into diverse defense mechanisms in the medicinal fungus Ganoderma sinense.</title>
        <authorList>
            <person name="Zhu Y."/>
            <person name="Xu J."/>
            <person name="Sun C."/>
            <person name="Zhou S."/>
            <person name="Xu H."/>
            <person name="Nelson D.R."/>
            <person name="Qian J."/>
            <person name="Song J."/>
            <person name="Luo H."/>
            <person name="Xiang L."/>
            <person name="Li Y."/>
            <person name="Xu Z."/>
            <person name="Ji A."/>
            <person name="Wang L."/>
            <person name="Lu S."/>
            <person name="Hayward A."/>
            <person name="Sun W."/>
            <person name="Li X."/>
            <person name="Schwartz D.C."/>
            <person name="Wang Y."/>
            <person name="Chen S."/>
        </authorList>
    </citation>
    <scope>NUCLEOTIDE SEQUENCE [LARGE SCALE GENOMIC DNA]</scope>
    <source>
        <strain evidence="2 3">ZZ0214-1</strain>
    </source>
</reference>